<evidence type="ECO:0000313" key="1">
    <source>
        <dbReference type="EMBL" id="CCM62154.1"/>
    </source>
</evidence>
<organism evidence="1 2">
    <name type="scientific">Candidatus Neomicrothrix parvicella RN1</name>
    <dbReference type="NCBI Taxonomy" id="1229780"/>
    <lineage>
        <taxon>Bacteria</taxon>
        <taxon>Bacillati</taxon>
        <taxon>Actinomycetota</taxon>
        <taxon>Acidimicrobiia</taxon>
        <taxon>Acidimicrobiales</taxon>
        <taxon>Microthrixaceae</taxon>
        <taxon>Candidatus Neomicrothrix</taxon>
    </lineage>
</organism>
<dbReference type="Gene3D" id="3.60.40.10">
    <property type="entry name" value="PPM-type phosphatase domain"/>
    <property type="match status" value="1"/>
</dbReference>
<dbReference type="EMBL" id="CANL01000002">
    <property type="protein sequence ID" value="CCM62154.1"/>
    <property type="molecule type" value="Genomic_DNA"/>
</dbReference>
<evidence type="ECO:0008006" key="3">
    <source>
        <dbReference type="Google" id="ProtNLM"/>
    </source>
</evidence>
<dbReference type="eggNOG" id="COG0631">
    <property type="taxonomic scope" value="Bacteria"/>
</dbReference>
<keyword evidence="2" id="KW-1185">Reference proteome</keyword>
<evidence type="ECO:0000313" key="2">
    <source>
        <dbReference type="Proteomes" id="UP000018291"/>
    </source>
</evidence>
<dbReference type="OrthoDB" id="5380902at2"/>
<comment type="caution">
    <text evidence="1">The sequence shown here is derived from an EMBL/GenBank/DDBJ whole genome shotgun (WGS) entry which is preliminary data.</text>
</comment>
<reference evidence="1 2" key="1">
    <citation type="journal article" date="2013" name="ISME J.">
        <title>Metabolic model for the filamentous 'Candidatus Microthrix parvicella' based on genomic and metagenomic analyses.</title>
        <authorList>
            <person name="Jon McIlroy S."/>
            <person name="Kristiansen R."/>
            <person name="Albertsen M."/>
            <person name="Michael Karst S."/>
            <person name="Rossetti S."/>
            <person name="Lund Nielsen J."/>
            <person name="Tandoi V."/>
            <person name="James Seviour R."/>
            <person name="Nielsen P.H."/>
        </authorList>
    </citation>
    <scope>NUCLEOTIDE SEQUENCE [LARGE SCALE GENOMIC DNA]</scope>
    <source>
        <strain evidence="1 2">RN1</strain>
    </source>
</reference>
<proteinExistence type="predicted"/>
<dbReference type="STRING" id="1229780.BN381_100041"/>
<dbReference type="RefSeq" id="WP_012223315.1">
    <property type="nucleotide sequence ID" value="NZ_HG422565.1"/>
</dbReference>
<dbReference type="InterPro" id="IPR036457">
    <property type="entry name" value="PPM-type-like_dom_sf"/>
</dbReference>
<gene>
    <name evidence="1" type="ORF">BN381_100041</name>
</gene>
<dbReference type="HOGENOM" id="CLU_076319_0_0_11"/>
<accession>R4YVT5</accession>
<dbReference type="Proteomes" id="UP000018291">
    <property type="component" value="Unassembled WGS sequence"/>
</dbReference>
<dbReference type="AlphaFoldDB" id="R4YVT5"/>
<protein>
    <recommendedName>
        <fullName evidence="3">PPM-type phosphatase domain-containing protein</fullName>
    </recommendedName>
</protein>
<name>R4YVT5_9ACTN</name>
<sequence length="246" mass="26471">MPTIRAFWAPKAAAHEREWEDAAAYDEARQVVAVADGASSSYRAGVWSSRLVEEFLDQPPQLAPGLIAFHEWVAHVADGFQSASEAVSETSWYASDASRRGSFATFVGIMLMSGANGGRFVGVQVGDACLFHTRGDQLVTAVPTRDAEGFDSTPDLLGSSAYQESHGAEAGVYCEGIVEPGDVLYLTTDAMGSAMLALAEAGQPIWRAGQDLGPRRFRTMVHELRTADVLEDDDVTLVRVETKESP</sequence>
<dbReference type="SUPFAM" id="SSF81606">
    <property type="entry name" value="PP2C-like"/>
    <property type="match status" value="1"/>
</dbReference>